<evidence type="ECO:0000256" key="3">
    <source>
        <dbReference type="ARBA" id="ARBA00022692"/>
    </source>
</evidence>
<comment type="subcellular location">
    <subcellularLocation>
        <location evidence="1">Cell membrane</location>
        <topology evidence="1">Multi-pass membrane protein</topology>
    </subcellularLocation>
</comment>
<evidence type="ECO:0000256" key="1">
    <source>
        <dbReference type="ARBA" id="ARBA00004651"/>
    </source>
</evidence>
<comment type="caution">
    <text evidence="7">The sequence shown here is derived from an EMBL/GenBank/DDBJ whole genome shotgun (WGS) entry which is preliminary data.</text>
</comment>
<reference evidence="7 8" key="1">
    <citation type="submission" date="2014-03" db="EMBL/GenBank/DDBJ databases">
        <title>Genome sequence of Bordetella hinzii.</title>
        <authorList>
            <person name="Register K."/>
            <person name="Harvill E."/>
            <person name="Goodfield L.L."/>
            <person name="Ivanov Y.V."/>
            <person name="Meyer J.A."/>
            <person name="Muse S.J."/>
            <person name="Jacobs N."/>
            <person name="Bendor L."/>
            <person name="Smallridge W.E."/>
            <person name="Brinkac L.M."/>
            <person name="Sanka R."/>
            <person name="Kim M."/>
            <person name="Losada L."/>
        </authorList>
    </citation>
    <scope>NUCLEOTIDE SEQUENCE [LARGE SCALE GENOMIC DNA]</scope>
    <source>
        <strain evidence="7 8">OH87 BAL007II</strain>
    </source>
</reference>
<dbReference type="InterPro" id="IPR043428">
    <property type="entry name" value="LivM-like"/>
</dbReference>
<evidence type="ECO:0000256" key="6">
    <source>
        <dbReference type="SAM" id="Phobius"/>
    </source>
</evidence>
<feature type="transmembrane region" description="Helical" evidence="6">
    <location>
        <begin position="37"/>
        <end position="57"/>
    </location>
</feature>
<keyword evidence="5 6" id="KW-0472">Membrane</keyword>
<evidence type="ECO:0000256" key="2">
    <source>
        <dbReference type="ARBA" id="ARBA00022475"/>
    </source>
</evidence>
<dbReference type="Pfam" id="PF02653">
    <property type="entry name" value="BPD_transp_2"/>
    <property type="match status" value="1"/>
</dbReference>
<dbReference type="InterPro" id="IPR001851">
    <property type="entry name" value="ABC_transp_permease"/>
</dbReference>
<keyword evidence="4 6" id="KW-1133">Transmembrane helix</keyword>
<dbReference type="PANTHER" id="PTHR30482">
    <property type="entry name" value="HIGH-AFFINITY BRANCHED-CHAIN AMINO ACID TRANSPORT SYSTEM PERMEASE"/>
    <property type="match status" value="1"/>
</dbReference>
<evidence type="ECO:0000313" key="8">
    <source>
        <dbReference type="Proteomes" id="UP000025748"/>
    </source>
</evidence>
<dbReference type="EMBL" id="JHEM01000023">
    <property type="protein sequence ID" value="KCB22464.1"/>
    <property type="molecule type" value="Genomic_DNA"/>
</dbReference>
<dbReference type="GeneID" id="92996726"/>
<sequence length="332" mass="35336">MTTTLLTAAPPRRLLPWALPLLLALALPWLLEDQGYGIRVFTLVLLFAAMGQAWNIVGGLANQISLGHAAFFGLGAYTSTLLLLRFGLSPWLGMLAAMLIAAVAGGLLSLPTMRLRGHYFALATLAFGEVMRAIANTWASVTGGPVGLSVPYSDGSLALMQFKSSIPYYYLMLGAALACTLVFWLISRSRLGYRLRAVKANPQAAEVIGVDTARTRIQAAVISAALMGACGTLYAQFIFFFDPDTVFSLVGISVKVALICIIGGVGTVAGPLVGALVMIPLEELFNEWLSGHTAGVSQLAYGLILIAIILLEPRGLAALWARLRAFTRGRHA</sequence>
<feature type="transmembrane region" description="Helical" evidence="6">
    <location>
        <begin position="256"/>
        <end position="279"/>
    </location>
</feature>
<feature type="transmembrane region" description="Helical" evidence="6">
    <location>
        <begin position="168"/>
        <end position="186"/>
    </location>
</feature>
<organism evidence="7 8">
    <name type="scientific">Bordetella hinzii OH87 BAL007II</name>
    <dbReference type="NCBI Taxonomy" id="1331262"/>
    <lineage>
        <taxon>Bacteria</taxon>
        <taxon>Pseudomonadati</taxon>
        <taxon>Pseudomonadota</taxon>
        <taxon>Betaproteobacteria</taxon>
        <taxon>Burkholderiales</taxon>
        <taxon>Alcaligenaceae</taxon>
        <taxon>Bordetella</taxon>
    </lineage>
</organism>
<keyword evidence="3 6" id="KW-0812">Transmembrane</keyword>
<protein>
    <submittedName>
        <fullName evidence="7">Branched-chain amino acid ABC transporter, permease protein</fullName>
    </submittedName>
</protein>
<feature type="transmembrane region" description="Helical" evidence="6">
    <location>
        <begin position="14"/>
        <end position="31"/>
    </location>
</feature>
<feature type="transmembrane region" description="Helical" evidence="6">
    <location>
        <begin position="117"/>
        <end position="135"/>
    </location>
</feature>
<keyword evidence="2" id="KW-1003">Cell membrane</keyword>
<evidence type="ECO:0000256" key="4">
    <source>
        <dbReference type="ARBA" id="ARBA00022989"/>
    </source>
</evidence>
<dbReference type="RefSeq" id="WP_029578235.1">
    <property type="nucleotide sequence ID" value="NZ_JHEM01000023.1"/>
</dbReference>
<feature type="transmembrane region" description="Helical" evidence="6">
    <location>
        <begin position="90"/>
        <end position="110"/>
    </location>
</feature>
<keyword evidence="8" id="KW-1185">Reference proteome</keyword>
<evidence type="ECO:0000256" key="5">
    <source>
        <dbReference type="ARBA" id="ARBA00023136"/>
    </source>
</evidence>
<dbReference type="Proteomes" id="UP000025748">
    <property type="component" value="Unassembled WGS sequence"/>
</dbReference>
<accession>A0ABR4QWF5</accession>
<name>A0ABR4QWF5_9BORD</name>
<gene>
    <name evidence="7" type="ORF">L544_0625</name>
</gene>
<proteinExistence type="predicted"/>
<feature type="transmembrane region" description="Helical" evidence="6">
    <location>
        <begin position="299"/>
        <end position="321"/>
    </location>
</feature>
<evidence type="ECO:0000313" key="7">
    <source>
        <dbReference type="EMBL" id="KCB22464.1"/>
    </source>
</evidence>
<dbReference type="PANTHER" id="PTHR30482:SF10">
    <property type="entry name" value="HIGH-AFFINITY BRANCHED-CHAIN AMINO ACID TRANSPORT PROTEIN BRAE"/>
    <property type="match status" value="1"/>
</dbReference>
<feature type="transmembrane region" description="Helical" evidence="6">
    <location>
        <begin position="64"/>
        <end position="84"/>
    </location>
</feature>
<dbReference type="CDD" id="cd06581">
    <property type="entry name" value="TM_PBP1_LivM_like"/>
    <property type="match status" value="1"/>
</dbReference>